<evidence type="ECO:0000256" key="1">
    <source>
        <dbReference type="SAM" id="MobiDB-lite"/>
    </source>
</evidence>
<protein>
    <submittedName>
        <fullName evidence="2">Uncharacterized protein</fullName>
    </submittedName>
</protein>
<feature type="region of interest" description="Disordered" evidence="1">
    <location>
        <begin position="101"/>
        <end position="134"/>
    </location>
</feature>
<proteinExistence type="predicted"/>
<name>A0ABD2X401_9HYME</name>
<evidence type="ECO:0000313" key="2">
    <source>
        <dbReference type="EMBL" id="KAL3400067.1"/>
    </source>
</evidence>
<feature type="compositionally biased region" description="Low complexity" evidence="1">
    <location>
        <begin position="103"/>
        <end position="116"/>
    </location>
</feature>
<sequence length="134" mass="15387">MPEKENKRANPVVGQWDLLIDNSPKLRYCEIMELVAYIHAHTAGRSPRPRAILNGKTKSIKYIQDRERNKDNDHRGLGEICSTEAAVAAMASYTRRIYRRARSSSSRRYINNNPPRARSDAGEDENRPHLRGSR</sequence>
<reference evidence="2 3" key="1">
    <citation type="journal article" date="2024" name="bioRxiv">
        <title>A reference genome for Trichogramma kaykai: A tiny desert-dwelling parasitoid wasp with competing sex-ratio distorters.</title>
        <authorList>
            <person name="Culotta J."/>
            <person name="Lindsey A.R."/>
        </authorList>
    </citation>
    <scope>NUCLEOTIDE SEQUENCE [LARGE SCALE GENOMIC DNA]</scope>
    <source>
        <strain evidence="2 3">KSX58</strain>
    </source>
</reference>
<organism evidence="2 3">
    <name type="scientific">Trichogramma kaykai</name>
    <dbReference type="NCBI Taxonomy" id="54128"/>
    <lineage>
        <taxon>Eukaryota</taxon>
        <taxon>Metazoa</taxon>
        <taxon>Ecdysozoa</taxon>
        <taxon>Arthropoda</taxon>
        <taxon>Hexapoda</taxon>
        <taxon>Insecta</taxon>
        <taxon>Pterygota</taxon>
        <taxon>Neoptera</taxon>
        <taxon>Endopterygota</taxon>
        <taxon>Hymenoptera</taxon>
        <taxon>Apocrita</taxon>
        <taxon>Proctotrupomorpha</taxon>
        <taxon>Chalcidoidea</taxon>
        <taxon>Trichogrammatidae</taxon>
        <taxon>Trichogramma</taxon>
    </lineage>
</organism>
<dbReference type="Proteomes" id="UP001627154">
    <property type="component" value="Unassembled WGS sequence"/>
</dbReference>
<gene>
    <name evidence="2" type="ORF">TKK_006677</name>
</gene>
<dbReference type="AlphaFoldDB" id="A0ABD2X401"/>
<keyword evidence="3" id="KW-1185">Reference proteome</keyword>
<accession>A0ABD2X401</accession>
<evidence type="ECO:0000313" key="3">
    <source>
        <dbReference type="Proteomes" id="UP001627154"/>
    </source>
</evidence>
<feature type="compositionally biased region" description="Basic and acidic residues" evidence="1">
    <location>
        <begin position="117"/>
        <end position="128"/>
    </location>
</feature>
<comment type="caution">
    <text evidence="2">The sequence shown here is derived from an EMBL/GenBank/DDBJ whole genome shotgun (WGS) entry which is preliminary data.</text>
</comment>
<dbReference type="EMBL" id="JBJJXI010000054">
    <property type="protein sequence ID" value="KAL3400067.1"/>
    <property type="molecule type" value="Genomic_DNA"/>
</dbReference>